<evidence type="ECO:0000313" key="3">
    <source>
        <dbReference type="Ensembl" id="ENSGWIP00000034793.1"/>
    </source>
</evidence>
<dbReference type="InterPro" id="IPR001584">
    <property type="entry name" value="Integrase_cat-core"/>
</dbReference>
<dbReference type="SUPFAM" id="SSF53098">
    <property type="entry name" value="Ribonuclease H-like"/>
    <property type="match status" value="1"/>
</dbReference>
<dbReference type="GO" id="GO:0015074">
    <property type="term" value="P:DNA integration"/>
    <property type="evidence" value="ECO:0007669"/>
    <property type="project" value="InterPro"/>
</dbReference>
<dbReference type="FunFam" id="1.10.340.70:FF:000001">
    <property type="entry name" value="Retrovirus-related Pol polyprotein from transposon gypsy-like Protein"/>
    <property type="match status" value="1"/>
</dbReference>
<evidence type="ECO:0000313" key="4">
    <source>
        <dbReference type="Proteomes" id="UP000694680"/>
    </source>
</evidence>
<dbReference type="PROSITE" id="PS50994">
    <property type="entry name" value="INTEGRASE"/>
    <property type="match status" value="1"/>
</dbReference>
<dbReference type="InterPro" id="IPR036397">
    <property type="entry name" value="RNaseH_sf"/>
</dbReference>
<evidence type="ECO:0000259" key="2">
    <source>
        <dbReference type="PROSITE" id="PS50994"/>
    </source>
</evidence>
<dbReference type="Ensembl" id="ENSGWIT00000037938.1">
    <property type="protein sequence ID" value="ENSGWIP00000034793.1"/>
    <property type="gene ID" value="ENSGWIG00000018034.1"/>
</dbReference>
<dbReference type="Pfam" id="PF00665">
    <property type="entry name" value="rve"/>
    <property type="match status" value="1"/>
</dbReference>
<reference evidence="3" key="1">
    <citation type="submission" date="2025-08" db="UniProtKB">
        <authorList>
            <consortium name="Ensembl"/>
        </authorList>
    </citation>
    <scope>IDENTIFICATION</scope>
</reference>
<dbReference type="Pfam" id="PF17921">
    <property type="entry name" value="Integrase_H2C2"/>
    <property type="match status" value="1"/>
</dbReference>
<dbReference type="InterPro" id="IPR012337">
    <property type="entry name" value="RNaseH-like_sf"/>
</dbReference>
<sequence length="472" mass="53270">MNMTLQQFVVPDSLKDQVLQGLHDSAGHQGQARSLSLARQRFFWTGMERDIINHVRNCFRCVVGKTPEPKDRAPLESICTSEPMELVCIDFWTAEHTDKRSIDVLVVTDHFSKLAHAFPCRNQSAKQVARRLWNDFFCIYGFPKRIHSDQGANFESQLIRELLQMAGIQKSHTTPYHPMGNGITERYNRTLGNMIRALPPHSKARWPQMLQMLTFCYNCTEHETTGFAPFFIMFGRIPRLPVDVMFQHVLPNKSVVDHQQFISRLKHDLSEAARIAQQNSRTEQARQTKNYNRKARGSPLTVGDRVLLANRGERGRRKVADKWESTVYEVVSVKPGINVYSIRDPETSREKVVHRNLLLPVSFLSEENDGTLPSDCPSVAGSDLDVPFEAQDGVAKTIDWLLLMDDISERLSVTRLPDCPSDVAASSPSFETDAVCPSISDVNHIPAAFVHATESTSPKPLPECDLSLDSSS</sequence>
<dbReference type="PANTHER" id="PTHR37984:SF15">
    <property type="entry name" value="INTEGRASE CATALYTIC DOMAIN-CONTAINING PROTEIN"/>
    <property type="match status" value="1"/>
</dbReference>
<dbReference type="PANTHER" id="PTHR37984">
    <property type="entry name" value="PROTEIN CBG26694"/>
    <property type="match status" value="1"/>
</dbReference>
<organism evidence="3 4">
    <name type="scientific">Gouania willdenowi</name>
    <name type="common">Blunt-snouted clingfish</name>
    <name type="synonym">Lepadogaster willdenowi</name>
    <dbReference type="NCBI Taxonomy" id="441366"/>
    <lineage>
        <taxon>Eukaryota</taxon>
        <taxon>Metazoa</taxon>
        <taxon>Chordata</taxon>
        <taxon>Craniata</taxon>
        <taxon>Vertebrata</taxon>
        <taxon>Euteleostomi</taxon>
        <taxon>Actinopterygii</taxon>
        <taxon>Neopterygii</taxon>
        <taxon>Teleostei</taxon>
        <taxon>Neoteleostei</taxon>
        <taxon>Acanthomorphata</taxon>
        <taxon>Ovalentaria</taxon>
        <taxon>Blenniimorphae</taxon>
        <taxon>Blenniiformes</taxon>
        <taxon>Gobiesocoidei</taxon>
        <taxon>Gobiesocidae</taxon>
        <taxon>Gobiesocinae</taxon>
        <taxon>Gouania</taxon>
    </lineage>
</organism>
<dbReference type="InterPro" id="IPR050951">
    <property type="entry name" value="Retrovirus_Pol_polyprotein"/>
</dbReference>
<dbReference type="Gene3D" id="3.30.420.10">
    <property type="entry name" value="Ribonuclease H-like superfamily/Ribonuclease H"/>
    <property type="match status" value="1"/>
</dbReference>
<feature type="domain" description="Integrase catalytic" evidence="2">
    <location>
        <begin position="79"/>
        <end position="237"/>
    </location>
</feature>
<reference evidence="3" key="2">
    <citation type="submission" date="2025-09" db="UniProtKB">
        <authorList>
            <consortium name="Ensembl"/>
        </authorList>
    </citation>
    <scope>IDENTIFICATION</scope>
</reference>
<name>A0A8C5GSS1_GOUWI</name>
<dbReference type="GO" id="GO:0003676">
    <property type="term" value="F:nucleic acid binding"/>
    <property type="evidence" value="ECO:0007669"/>
    <property type="project" value="InterPro"/>
</dbReference>
<accession>A0A8C5GSS1</accession>
<evidence type="ECO:0000256" key="1">
    <source>
        <dbReference type="ARBA" id="ARBA00039658"/>
    </source>
</evidence>
<dbReference type="FunFam" id="3.30.420.10:FF:000032">
    <property type="entry name" value="Retrovirus-related Pol polyprotein from transposon 297-like Protein"/>
    <property type="match status" value="1"/>
</dbReference>
<dbReference type="Gene3D" id="1.10.340.70">
    <property type="match status" value="1"/>
</dbReference>
<keyword evidence="4" id="KW-1185">Reference proteome</keyword>
<protein>
    <recommendedName>
        <fullName evidence="1">Gypsy retrotransposon integrase-like protein 1</fullName>
    </recommendedName>
</protein>
<dbReference type="Proteomes" id="UP000694680">
    <property type="component" value="Unassembled WGS sequence"/>
</dbReference>
<dbReference type="AlphaFoldDB" id="A0A8C5GSS1"/>
<dbReference type="InterPro" id="IPR041588">
    <property type="entry name" value="Integrase_H2C2"/>
</dbReference>
<proteinExistence type="predicted"/>